<gene>
    <name evidence="2" type="ORF">PFISCL1PPCAC_13713</name>
</gene>
<dbReference type="AlphaFoldDB" id="A0AAV5VV59"/>
<keyword evidence="1" id="KW-0812">Transmembrane</keyword>
<keyword evidence="1" id="KW-0472">Membrane</keyword>
<organism evidence="2 3">
    <name type="scientific">Pristionchus fissidentatus</name>
    <dbReference type="NCBI Taxonomy" id="1538716"/>
    <lineage>
        <taxon>Eukaryota</taxon>
        <taxon>Metazoa</taxon>
        <taxon>Ecdysozoa</taxon>
        <taxon>Nematoda</taxon>
        <taxon>Chromadorea</taxon>
        <taxon>Rhabditida</taxon>
        <taxon>Rhabditina</taxon>
        <taxon>Diplogasteromorpha</taxon>
        <taxon>Diplogasteroidea</taxon>
        <taxon>Neodiplogasteridae</taxon>
        <taxon>Pristionchus</taxon>
    </lineage>
</organism>
<dbReference type="SUPFAM" id="SSF81321">
    <property type="entry name" value="Family A G protein-coupled receptor-like"/>
    <property type="match status" value="1"/>
</dbReference>
<feature type="transmembrane region" description="Helical" evidence="1">
    <location>
        <begin position="41"/>
        <end position="62"/>
    </location>
</feature>
<dbReference type="InterPro" id="IPR019428">
    <property type="entry name" value="7TM_GPCR_serpentine_rcpt_Str"/>
</dbReference>
<feature type="non-terminal residue" evidence="2">
    <location>
        <position position="124"/>
    </location>
</feature>
<sequence>IKILFENNFLPTVTGFALNLLLLFLIRRFSSKELGTYKYLLEIFAAYDACLVFIHHFLNPVLTNYFHFSYLFARVLPTQELMSFHSSSYAVPFLLLTLHLLYRYWTVSRPERIALFSNKLFVGA</sequence>
<dbReference type="PANTHER" id="PTHR45907:SF16">
    <property type="entry name" value="SERPENTINE RECEPTOR, CLASS J"/>
    <property type="match status" value="1"/>
</dbReference>
<name>A0AAV5VV59_9BILA</name>
<evidence type="ECO:0000313" key="3">
    <source>
        <dbReference type="Proteomes" id="UP001432322"/>
    </source>
</evidence>
<comment type="caution">
    <text evidence="2">The sequence shown here is derived from an EMBL/GenBank/DDBJ whole genome shotgun (WGS) entry which is preliminary data.</text>
</comment>
<dbReference type="InterPro" id="IPR019423">
    <property type="entry name" value="7TM_GPCR_serpentine_rcpt_Srj"/>
</dbReference>
<feature type="non-terminal residue" evidence="2">
    <location>
        <position position="1"/>
    </location>
</feature>
<reference evidence="2" key="1">
    <citation type="submission" date="2023-10" db="EMBL/GenBank/DDBJ databases">
        <title>Genome assembly of Pristionchus species.</title>
        <authorList>
            <person name="Yoshida K."/>
            <person name="Sommer R.J."/>
        </authorList>
    </citation>
    <scope>NUCLEOTIDE SEQUENCE</scope>
    <source>
        <strain evidence="2">RS5133</strain>
    </source>
</reference>
<protein>
    <recommendedName>
        <fullName evidence="4">G protein-coupled receptor</fullName>
    </recommendedName>
</protein>
<proteinExistence type="predicted"/>
<dbReference type="Pfam" id="PF10326">
    <property type="entry name" value="7TM_GPCR_Str"/>
    <property type="match status" value="1"/>
</dbReference>
<evidence type="ECO:0000256" key="1">
    <source>
        <dbReference type="SAM" id="Phobius"/>
    </source>
</evidence>
<dbReference type="PANTHER" id="PTHR45907">
    <property type="entry name" value="SERPENTINE RECEPTOR, CLASS J"/>
    <property type="match status" value="1"/>
</dbReference>
<feature type="transmembrane region" description="Helical" evidence="1">
    <location>
        <begin position="12"/>
        <end position="29"/>
    </location>
</feature>
<keyword evidence="3" id="KW-1185">Reference proteome</keyword>
<dbReference type="EMBL" id="BTSY01000004">
    <property type="protein sequence ID" value="GMT22416.1"/>
    <property type="molecule type" value="Genomic_DNA"/>
</dbReference>
<feature type="transmembrane region" description="Helical" evidence="1">
    <location>
        <begin position="82"/>
        <end position="102"/>
    </location>
</feature>
<dbReference type="Proteomes" id="UP001432322">
    <property type="component" value="Unassembled WGS sequence"/>
</dbReference>
<evidence type="ECO:0000313" key="2">
    <source>
        <dbReference type="EMBL" id="GMT22416.1"/>
    </source>
</evidence>
<evidence type="ECO:0008006" key="4">
    <source>
        <dbReference type="Google" id="ProtNLM"/>
    </source>
</evidence>
<keyword evidence="1" id="KW-1133">Transmembrane helix</keyword>
<accession>A0AAV5VV59</accession>